<name>A0A7N9CN85_MACFA</name>
<evidence type="ECO:0000256" key="1">
    <source>
        <dbReference type="SAM" id="MobiDB-lite"/>
    </source>
</evidence>
<dbReference type="Proteomes" id="UP000233100">
    <property type="component" value="Chromosome 3"/>
</dbReference>
<feature type="region of interest" description="Disordered" evidence="1">
    <location>
        <begin position="97"/>
        <end position="127"/>
    </location>
</feature>
<organism evidence="2 3">
    <name type="scientific">Macaca fascicularis</name>
    <name type="common">Crab-eating macaque</name>
    <name type="synonym">Cynomolgus monkey</name>
    <dbReference type="NCBI Taxonomy" id="9541"/>
    <lineage>
        <taxon>Eukaryota</taxon>
        <taxon>Metazoa</taxon>
        <taxon>Chordata</taxon>
        <taxon>Craniata</taxon>
        <taxon>Vertebrata</taxon>
        <taxon>Euteleostomi</taxon>
        <taxon>Mammalia</taxon>
        <taxon>Eutheria</taxon>
        <taxon>Euarchontoglires</taxon>
        <taxon>Primates</taxon>
        <taxon>Haplorrhini</taxon>
        <taxon>Catarrhini</taxon>
        <taxon>Cercopithecidae</taxon>
        <taxon>Cercopithecinae</taxon>
        <taxon>Macaca</taxon>
    </lineage>
</organism>
<feature type="region of interest" description="Disordered" evidence="1">
    <location>
        <begin position="1"/>
        <end position="62"/>
    </location>
</feature>
<reference evidence="2 3" key="1">
    <citation type="submission" date="2013-03" db="EMBL/GenBank/DDBJ databases">
        <authorList>
            <person name="Warren W."/>
            <person name="Wilson R.K."/>
        </authorList>
    </citation>
    <scope>NUCLEOTIDE SEQUENCE</scope>
</reference>
<reference evidence="2" key="2">
    <citation type="submission" date="2025-08" db="UniProtKB">
        <authorList>
            <consortium name="Ensembl"/>
        </authorList>
    </citation>
    <scope>IDENTIFICATION</scope>
</reference>
<dbReference type="Ensembl" id="ENSMFAT00000100528.1">
    <property type="protein sequence ID" value="ENSMFAP00000051586.1"/>
    <property type="gene ID" value="ENSMFAG00000050276.1"/>
</dbReference>
<reference evidence="2" key="3">
    <citation type="submission" date="2025-09" db="UniProtKB">
        <authorList>
            <consortium name="Ensembl"/>
        </authorList>
    </citation>
    <scope>IDENTIFICATION</scope>
</reference>
<feature type="compositionally biased region" description="Pro residues" evidence="1">
    <location>
        <begin position="109"/>
        <end position="118"/>
    </location>
</feature>
<sequence>MAGCSPAFPRKSNWDGREVAGRLREDSRGVREPAGGQMGRAGNPAAGVRAAAEAAGEHGEPAAQRELLHPVAAPGQQGGVPQDYAISKPEVLSQIEQGKEPCHWRRPGPKIPDVPADPSPVTTDFSDSPLHHFFMDWILSSGY</sequence>
<protein>
    <submittedName>
        <fullName evidence="2">Uncharacterized protein</fullName>
    </submittedName>
</protein>
<keyword evidence="3" id="KW-1185">Reference proteome</keyword>
<feature type="compositionally biased region" description="Low complexity" evidence="1">
    <location>
        <begin position="40"/>
        <end position="54"/>
    </location>
</feature>
<evidence type="ECO:0000313" key="3">
    <source>
        <dbReference type="Proteomes" id="UP000233100"/>
    </source>
</evidence>
<accession>A0A7N9CN85</accession>
<evidence type="ECO:0000313" key="2">
    <source>
        <dbReference type="Ensembl" id="ENSMFAP00000051586.1"/>
    </source>
</evidence>
<proteinExistence type="predicted"/>
<dbReference type="AlphaFoldDB" id="A0A7N9CN85"/>
<feature type="compositionally biased region" description="Basic and acidic residues" evidence="1">
    <location>
        <begin position="12"/>
        <end position="31"/>
    </location>
</feature>